<keyword evidence="3" id="KW-1133">Transmembrane helix</keyword>
<dbReference type="Proteomes" id="UP000317977">
    <property type="component" value="Unassembled WGS sequence"/>
</dbReference>
<dbReference type="SUPFAM" id="SSF48695">
    <property type="entry name" value="Multiheme cytochromes"/>
    <property type="match status" value="1"/>
</dbReference>
<evidence type="ECO:0000313" key="5">
    <source>
        <dbReference type="EMBL" id="TWU51200.1"/>
    </source>
</evidence>
<organism evidence="5 6">
    <name type="scientific">Rubripirellula reticaptiva</name>
    <dbReference type="NCBI Taxonomy" id="2528013"/>
    <lineage>
        <taxon>Bacteria</taxon>
        <taxon>Pseudomonadati</taxon>
        <taxon>Planctomycetota</taxon>
        <taxon>Planctomycetia</taxon>
        <taxon>Pirellulales</taxon>
        <taxon>Pirellulaceae</taxon>
        <taxon>Rubripirellula</taxon>
    </lineage>
</organism>
<feature type="compositionally biased region" description="Basic and acidic residues" evidence="2">
    <location>
        <begin position="19"/>
        <end position="28"/>
    </location>
</feature>
<keyword evidence="3" id="KW-0812">Transmembrane</keyword>
<dbReference type="InterPro" id="IPR051829">
    <property type="entry name" value="Multiheme_Cytochr_ET"/>
</dbReference>
<evidence type="ECO:0000256" key="2">
    <source>
        <dbReference type="SAM" id="MobiDB-lite"/>
    </source>
</evidence>
<feature type="domain" description="Cytochrome c-552/4" evidence="4">
    <location>
        <begin position="120"/>
        <end position="148"/>
    </location>
</feature>
<dbReference type="PANTHER" id="PTHR35038">
    <property type="entry name" value="DISSIMILATORY SULFITE REDUCTASE SIRA"/>
    <property type="match status" value="1"/>
</dbReference>
<dbReference type="AlphaFoldDB" id="A0A5C6ESB5"/>
<protein>
    <recommendedName>
        <fullName evidence="4">Cytochrome c-552/4 domain-containing protein</fullName>
    </recommendedName>
</protein>
<gene>
    <name evidence="5" type="ORF">Poly59_27910</name>
</gene>
<dbReference type="PANTHER" id="PTHR35038:SF8">
    <property type="entry name" value="C-TYPE POLYHEME CYTOCHROME OMCC"/>
    <property type="match status" value="1"/>
</dbReference>
<feature type="region of interest" description="Disordered" evidence="2">
    <location>
        <begin position="1"/>
        <end position="32"/>
    </location>
</feature>
<keyword evidence="6" id="KW-1185">Reference proteome</keyword>
<name>A0A5C6ESB5_9BACT</name>
<comment type="caution">
    <text evidence="5">The sequence shown here is derived from an EMBL/GenBank/DDBJ whole genome shotgun (WGS) entry which is preliminary data.</text>
</comment>
<feature type="domain" description="Cytochrome c-552/4" evidence="4">
    <location>
        <begin position="246"/>
        <end position="285"/>
    </location>
</feature>
<dbReference type="Gene3D" id="1.25.40.10">
    <property type="entry name" value="Tetratricopeptide repeat domain"/>
    <property type="match status" value="1"/>
</dbReference>
<evidence type="ECO:0000313" key="6">
    <source>
        <dbReference type="Proteomes" id="UP000317977"/>
    </source>
</evidence>
<reference evidence="5 6" key="1">
    <citation type="submission" date="2019-02" db="EMBL/GenBank/DDBJ databases">
        <title>Deep-cultivation of Planctomycetes and their phenomic and genomic characterization uncovers novel biology.</title>
        <authorList>
            <person name="Wiegand S."/>
            <person name="Jogler M."/>
            <person name="Boedeker C."/>
            <person name="Pinto D."/>
            <person name="Vollmers J."/>
            <person name="Rivas-Marin E."/>
            <person name="Kohn T."/>
            <person name="Peeters S.H."/>
            <person name="Heuer A."/>
            <person name="Rast P."/>
            <person name="Oberbeckmann S."/>
            <person name="Bunk B."/>
            <person name="Jeske O."/>
            <person name="Meyerdierks A."/>
            <person name="Storesund J.E."/>
            <person name="Kallscheuer N."/>
            <person name="Luecker S."/>
            <person name="Lage O.M."/>
            <person name="Pohl T."/>
            <person name="Merkel B.J."/>
            <person name="Hornburger P."/>
            <person name="Mueller R.-W."/>
            <person name="Bruemmer F."/>
            <person name="Labrenz M."/>
            <person name="Spormann A.M."/>
            <person name="Op Den Camp H."/>
            <person name="Overmann J."/>
            <person name="Amann R."/>
            <person name="Jetten M.S.M."/>
            <person name="Mascher T."/>
            <person name="Medema M.H."/>
            <person name="Devos D.P."/>
            <person name="Kaster A.-K."/>
            <person name="Ovreas L."/>
            <person name="Rohde M."/>
            <person name="Galperin M.Y."/>
            <person name="Jogler C."/>
        </authorList>
    </citation>
    <scope>NUCLEOTIDE SEQUENCE [LARGE SCALE GENOMIC DNA]</scope>
    <source>
        <strain evidence="5 6">Poly59</strain>
    </source>
</reference>
<dbReference type="RefSeq" id="WP_186776231.1">
    <property type="nucleotide sequence ID" value="NZ_SJPX01000003.1"/>
</dbReference>
<accession>A0A5C6ESB5</accession>
<dbReference type="InterPro" id="IPR023155">
    <property type="entry name" value="Cyt_c-552/4"/>
</dbReference>
<feature type="region of interest" description="Disordered" evidence="2">
    <location>
        <begin position="67"/>
        <end position="102"/>
    </location>
</feature>
<feature type="compositionally biased region" description="Basic residues" evidence="2">
    <location>
        <begin position="1"/>
        <end position="10"/>
    </location>
</feature>
<evidence type="ECO:0000259" key="4">
    <source>
        <dbReference type="Pfam" id="PF13435"/>
    </source>
</evidence>
<feature type="compositionally biased region" description="Polar residues" evidence="2">
    <location>
        <begin position="92"/>
        <end position="102"/>
    </location>
</feature>
<dbReference type="InterPro" id="IPR011990">
    <property type="entry name" value="TPR-like_helical_dom_sf"/>
</dbReference>
<dbReference type="InterPro" id="IPR036280">
    <property type="entry name" value="Multihaem_cyt_sf"/>
</dbReference>
<feature type="transmembrane region" description="Helical" evidence="3">
    <location>
        <begin position="41"/>
        <end position="59"/>
    </location>
</feature>
<dbReference type="SUPFAM" id="SSF48452">
    <property type="entry name" value="TPR-like"/>
    <property type="match status" value="1"/>
</dbReference>
<keyword evidence="3" id="KW-0472">Membrane</keyword>
<dbReference type="Pfam" id="PF13435">
    <property type="entry name" value="Cytochrome_C554"/>
    <property type="match status" value="2"/>
</dbReference>
<dbReference type="Gene3D" id="1.10.1130.10">
    <property type="entry name" value="Flavocytochrome C3, Chain A"/>
    <property type="match status" value="1"/>
</dbReference>
<evidence type="ECO:0000256" key="1">
    <source>
        <dbReference type="ARBA" id="ARBA00022729"/>
    </source>
</evidence>
<dbReference type="EMBL" id="SJPX01000003">
    <property type="protein sequence ID" value="TWU51200.1"/>
    <property type="molecule type" value="Genomic_DNA"/>
</dbReference>
<evidence type="ECO:0000256" key="3">
    <source>
        <dbReference type="SAM" id="Phobius"/>
    </source>
</evidence>
<feature type="compositionally biased region" description="Polar residues" evidence="2">
    <location>
        <begin position="70"/>
        <end position="83"/>
    </location>
</feature>
<keyword evidence="1" id="KW-0732">Signal</keyword>
<sequence>MASNRKRRSAKGIGGSKQNDAHRLDPADANRFSPRRGRAQWISIIAGMGLLIWGAAVWMRGPVSDPVVSPATQPDLTPPQGAQVSRRGDTLEPSQPVGNESLVSTVNFEPLDPSFIGSNACRECHPKQFQTFGETTHAISLRSIGESRNAGPESGGFFHEPSNRRFEVSIDGSQMVHREVIDVADDDAKVISEYPMEFEVGSGTHAHTYMFSLDGFLHESPLTWYRETGAWGMSPGYNQARHPSFTRKISADCVFCHAGRIQKQVGNQAKFRLVEEPISCERCHGAGNLHAELHAGSVAIEDDVDDPIVNPAKLSRELGEAICQQCHLQGVETVPAAGVDHWSFRPGESLETNRTDYRFENRTTTAIVGHVEQMHQSACYLQTETLTCISCHDPHHQVTADQRVDYHRNACLKCHADQDCGVERAKRMERNSNACADCHMPKNPTNVTHAALHNHRIGVYPQSSADFDGPVRLVPVVEPKLIGSIEQLRRQCVAVHKYIYGGEQDLDASDRKAIRSQHEESTEKLLQSLAGQPTDPATRLALAFDAQFAGQSSLAVALAGPAIEASLPGSSVSIDGHDLIAQVAMQNRKPRLAAIHFRKLIEFRNSETDHFGLAICLLGERKTGEAIVHLEKAVAIRADFVKAHQQLAELLSRTDPRRAARHRSIVESLRFNSVTQDASEKPTRK</sequence>
<proteinExistence type="predicted"/>